<evidence type="ECO:0000256" key="1">
    <source>
        <dbReference type="SAM" id="MobiDB-lite"/>
    </source>
</evidence>
<name>A0A9D4L918_DREPO</name>
<comment type="caution">
    <text evidence="2">The sequence shown here is derived from an EMBL/GenBank/DDBJ whole genome shotgun (WGS) entry which is preliminary data.</text>
</comment>
<reference evidence="2" key="2">
    <citation type="submission" date="2020-11" db="EMBL/GenBank/DDBJ databases">
        <authorList>
            <person name="McCartney M.A."/>
            <person name="Auch B."/>
            <person name="Kono T."/>
            <person name="Mallez S."/>
            <person name="Becker A."/>
            <person name="Gohl D.M."/>
            <person name="Silverstein K.A.T."/>
            <person name="Koren S."/>
            <person name="Bechman K.B."/>
            <person name="Herman A."/>
            <person name="Abrahante J.E."/>
            <person name="Garbe J."/>
        </authorList>
    </citation>
    <scope>NUCLEOTIDE SEQUENCE</scope>
    <source>
        <strain evidence="2">Duluth1</strain>
        <tissue evidence="2">Whole animal</tissue>
    </source>
</reference>
<protein>
    <submittedName>
        <fullName evidence="2">Uncharacterized protein</fullName>
    </submittedName>
</protein>
<accession>A0A9D4L918</accession>
<dbReference type="Proteomes" id="UP000828390">
    <property type="component" value="Unassembled WGS sequence"/>
</dbReference>
<feature type="region of interest" description="Disordered" evidence="1">
    <location>
        <begin position="1"/>
        <end position="26"/>
    </location>
</feature>
<gene>
    <name evidence="2" type="ORF">DPMN_096049</name>
</gene>
<sequence>MFLKVPKNRQANLGQRYRPGSRGGGPVEIMEVFKDGGTQYPRRAGKTVIGYGSTTCGV</sequence>
<keyword evidence="3" id="KW-1185">Reference proteome</keyword>
<reference evidence="2" key="1">
    <citation type="journal article" date="2019" name="bioRxiv">
        <title>The Genome of the Zebra Mussel, Dreissena polymorpha: A Resource for Invasive Species Research.</title>
        <authorList>
            <person name="McCartney M.A."/>
            <person name="Auch B."/>
            <person name="Kono T."/>
            <person name="Mallez S."/>
            <person name="Zhang Y."/>
            <person name="Obille A."/>
            <person name="Becker A."/>
            <person name="Abrahante J.E."/>
            <person name="Garbe J."/>
            <person name="Badalamenti J.P."/>
            <person name="Herman A."/>
            <person name="Mangelson H."/>
            <person name="Liachko I."/>
            <person name="Sullivan S."/>
            <person name="Sone E.D."/>
            <person name="Koren S."/>
            <person name="Silverstein K.A.T."/>
            <person name="Beckman K.B."/>
            <person name="Gohl D.M."/>
        </authorList>
    </citation>
    <scope>NUCLEOTIDE SEQUENCE</scope>
    <source>
        <strain evidence="2">Duluth1</strain>
        <tissue evidence="2">Whole animal</tissue>
    </source>
</reference>
<organism evidence="2 3">
    <name type="scientific">Dreissena polymorpha</name>
    <name type="common">Zebra mussel</name>
    <name type="synonym">Mytilus polymorpha</name>
    <dbReference type="NCBI Taxonomy" id="45954"/>
    <lineage>
        <taxon>Eukaryota</taxon>
        <taxon>Metazoa</taxon>
        <taxon>Spiralia</taxon>
        <taxon>Lophotrochozoa</taxon>
        <taxon>Mollusca</taxon>
        <taxon>Bivalvia</taxon>
        <taxon>Autobranchia</taxon>
        <taxon>Heteroconchia</taxon>
        <taxon>Euheterodonta</taxon>
        <taxon>Imparidentia</taxon>
        <taxon>Neoheterodontei</taxon>
        <taxon>Myida</taxon>
        <taxon>Dreissenoidea</taxon>
        <taxon>Dreissenidae</taxon>
        <taxon>Dreissena</taxon>
    </lineage>
</organism>
<proteinExistence type="predicted"/>
<dbReference type="AlphaFoldDB" id="A0A9D4L918"/>
<evidence type="ECO:0000313" key="3">
    <source>
        <dbReference type="Proteomes" id="UP000828390"/>
    </source>
</evidence>
<dbReference type="EMBL" id="JAIWYP010000003">
    <property type="protein sequence ID" value="KAH3853524.1"/>
    <property type="molecule type" value="Genomic_DNA"/>
</dbReference>
<evidence type="ECO:0000313" key="2">
    <source>
        <dbReference type="EMBL" id="KAH3853524.1"/>
    </source>
</evidence>